<proteinExistence type="predicted"/>
<comment type="caution">
    <text evidence="2">The sequence shown here is derived from an EMBL/GenBank/DDBJ whole genome shotgun (WGS) entry which is preliminary data.</text>
</comment>
<evidence type="ECO:0000256" key="1">
    <source>
        <dbReference type="SAM" id="MobiDB-lite"/>
    </source>
</evidence>
<organism evidence="2">
    <name type="scientific">Streptomyces sp. SID14436</name>
    <dbReference type="NCBI Taxonomy" id="2706070"/>
    <lineage>
        <taxon>Bacteria</taxon>
        <taxon>Bacillati</taxon>
        <taxon>Actinomycetota</taxon>
        <taxon>Actinomycetes</taxon>
        <taxon>Kitasatosporales</taxon>
        <taxon>Streptomycetaceae</taxon>
        <taxon>Streptomyces</taxon>
    </lineage>
</organism>
<accession>A0A6G3QTG3</accession>
<reference evidence="2" key="1">
    <citation type="submission" date="2020-01" db="EMBL/GenBank/DDBJ databases">
        <title>Insect and environment-associated Actinomycetes.</title>
        <authorList>
            <person name="Currrie C."/>
            <person name="Chevrette M."/>
            <person name="Carlson C."/>
            <person name="Stubbendieck R."/>
            <person name="Wendt-Pienkowski E."/>
        </authorList>
    </citation>
    <scope>NUCLEOTIDE SEQUENCE</scope>
    <source>
        <strain evidence="2">SID14436</strain>
    </source>
</reference>
<dbReference type="RefSeq" id="WP_164334203.1">
    <property type="nucleotide sequence ID" value="NZ_JAAGMD010000321.1"/>
</dbReference>
<protein>
    <submittedName>
        <fullName evidence="2">Uncharacterized protein</fullName>
    </submittedName>
</protein>
<dbReference type="AlphaFoldDB" id="A0A6G3QTG3"/>
<sequence length="198" mass="21182">MSETATTTQDLASQYAAQVTSDLEHNLKEQERVNAEIVLLQKELAALQQNHTVLVSMQQALAVVPAPAEQPTAVPGSPAVPSPRDNATAPGKKTPKKSTGRPRRKTAAAPTADQPTLVDLARRHLAEQSEPRSAAEITTALGQAHPERTFKTTVVRTTLEGLVAKSQAQRTRQGRSVYYTSAQASEQESGPQADAQIS</sequence>
<dbReference type="Gene3D" id="1.10.10.10">
    <property type="entry name" value="Winged helix-like DNA-binding domain superfamily/Winged helix DNA-binding domain"/>
    <property type="match status" value="1"/>
</dbReference>
<dbReference type="InterPro" id="IPR036388">
    <property type="entry name" value="WH-like_DNA-bd_sf"/>
</dbReference>
<dbReference type="EMBL" id="JAAGMD010000321">
    <property type="protein sequence ID" value="NEA86622.1"/>
    <property type="molecule type" value="Genomic_DNA"/>
</dbReference>
<feature type="region of interest" description="Disordered" evidence="1">
    <location>
        <begin position="69"/>
        <end position="149"/>
    </location>
</feature>
<feature type="compositionally biased region" description="Polar residues" evidence="1">
    <location>
        <begin position="178"/>
        <end position="198"/>
    </location>
</feature>
<name>A0A6G3QTG3_9ACTN</name>
<gene>
    <name evidence="2" type="ORF">G3I53_11320</name>
</gene>
<feature type="compositionally biased region" description="Basic and acidic residues" evidence="1">
    <location>
        <begin position="120"/>
        <end position="130"/>
    </location>
</feature>
<feature type="region of interest" description="Disordered" evidence="1">
    <location>
        <begin position="165"/>
        <end position="198"/>
    </location>
</feature>
<evidence type="ECO:0000313" key="2">
    <source>
        <dbReference type="EMBL" id="NEA86622.1"/>
    </source>
</evidence>
<feature type="compositionally biased region" description="Basic residues" evidence="1">
    <location>
        <begin position="93"/>
        <end position="106"/>
    </location>
</feature>